<dbReference type="AlphaFoldDB" id="A0A554JCE3"/>
<evidence type="ECO:0000313" key="1">
    <source>
        <dbReference type="EMBL" id="TSC66004.1"/>
    </source>
</evidence>
<proteinExistence type="predicted"/>
<protein>
    <submittedName>
        <fullName evidence="1">Uncharacterized protein</fullName>
    </submittedName>
</protein>
<name>A0A554JCE3_9BACT</name>
<gene>
    <name evidence="1" type="ORF">G01um101477_251</name>
</gene>
<reference evidence="1 2" key="1">
    <citation type="submission" date="2017-07" db="EMBL/GenBank/DDBJ databases">
        <title>Mechanisms for carbon and nitrogen cycling indicate functional differentiation within the Candidate Phyla Radiation.</title>
        <authorList>
            <person name="Danczak R.E."/>
            <person name="Johnston M.D."/>
            <person name="Kenah C."/>
            <person name="Slattery M."/>
            <person name="Wrighton K.C."/>
            <person name="Wilkins M.J."/>
        </authorList>
    </citation>
    <scope>NUCLEOTIDE SEQUENCE [LARGE SCALE GENOMIC DNA]</scope>
    <source>
        <strain evidence="1">Gr01-1014_77</strain>
    </source>
</reference>
<evidence type="ECO:0000313" key="2">
    <source>
        <dbReference type="Proteomes" id="UP000319613"/>
    </source>
</evidence>
<dbReference type="EMBL" id="VMFF01000018">
    <property type="protein sequence ID" value="TSC66004.1"/>
    <property type="molecule type" value="Genomic_DNA"/>
</dbReference>
<comment type="caution">
    <text evidence="1">The sequence shown here is derived from an EMBL/GenBank/DDBJ whole genome shotgun (WGS) entry which is preliminary data.</text>
</comment>
<dbReference type="Gene3D" id="3.40.630.30">
    <property type="match status" value="1"/>
</dbReference>
<accession>A0A554JCE3</accession>
<feature type="non-terminal residue" evidence="1">
    <location>
        <position position="66"/>
    </location>
</feature>
<organism evidence="1 2">
    <name type="scientific">Candidatus Doudnabacteria bacterium Gr01-1014_77</name>
    <dbReference type="NCBI Taxonomy" id="2017133"/>
    <lineage>
        <taxon>Bacteria</taxon>
        <taxon>Candidatus Doudnaibacteriota</taxon>
    </lineage>
</organism>
<dbReference type="Proteomes" id="UP000319613">
    <property type="component" value="Unassembled WGS sequence"/>
</dbReference>
<sequence length="66" mass="7792">MQLREFTEEQSTEYQSLVQINGCFLQDWKWGEFQKSIGKKIFRFGIEENGTLIFIAQGYLQAIKIL</sequence>